<evidence type="ECO:0000313" key="1">
    <source>
        <dbReference type="EMBL" id="CAB4130288.1"/>
    </source>
</evidence>
<sequence>MSIHRSYFNRNNTIQYNSFTNTGKSPWTELYFGSANDSISPSGFSRFIFDLDLSSLTEKFSNKTISTGCTGFSGITHTLRMTNTSSFDDGLLNDTTSTGNRRATSFDLILFRIPLTSGSTGIAQSWDEGVGYDYYNVAKTLNTSNGLLTPIALPHDKSSSQRPSNWFQTTTLSGWSTNGIYNNTTGGNVNYSDLIIVDTQHFEFGNEDIEFNMTNEINQYLTGSTSGFTGWGIAYLPQLENLTGLTENYSVGFFTRHTQTFYDPFLETNYDDLVQDDRNSFYSNKSNNLYLYTYIDGDPITLDDLPIVTIENNNGDVVGVYTSCIKTQGIYEITTTAMTATTPCMFTDSWSNLSYNNVSIPNVVNDLTLLPYKFGFSLSPKSKDPELYGFDFYGIKQDEKVLNTDIRRVGVVIKKAYTSSQILTPVSSYYRVYVMEGTTEVQVQDWTQVNRSSNEYYFVFDTRDKIPNEYNIDIKVYSSGEVNTYKKTLTFQIVDKK</sequence>
<dbReference type="EMBL" id="LR796235">
    <property type="protein sequence ID" value="CAB4130288.1"/>
    <property type="molecule type" value="Genomic_DNA"/>
</dbReference>
<organism evidence="1">
    <name type="scientific">uncultured Caudovirales phage</name>
    <dbReference type="NCBI Taxonomy" id="2100421"/>
    <lineage>
        <taxon>Viruses</taxon>
        <taxon>Duplodnaviria</taxon>
        <taxon>Heunggongvirae</taxon>
        <taxon>Uroviricota</taxon>
        <taxon>Caudoviricetes</taxon>
        <taxon>Peduoviridae</taxon>
        <taxon>Maltschvirus</taxon>
        <taxon>Maltschvirus maltsch</taxon>
    </lineage>
</organism>
<accession>A0A6J5L6N6</accession>
<gene>
    <name evidence="1" type="ORF">UFOVP117_349</name>
</gene>
<name>A0A6J5L6N6_9CAUD</name>
<protein>
    <submittedName>
        <fullName evidence="1">Uncharacterized protein</fullName>
    </submittedName>
</protein>
<reference evidence="1" key="1">
    <citation type="submission" date="2020-04" db="EMBL/GenBank/DDBJ databases">
        <authorList>
            <person name="Chiriac C."/>
            <person name="Salcher M."/>
            <person name="Ghai R."/>
            <person name="Kavagutti S V."/>
        </authorList>
    </citation>
    <scope>NUCLEOTIDE SEQUENCE</scope>
</reference>
<proteinExistence type="predicted"/>